<keyword evidence="7" id="KW-0812">Transmembrane</keyword>
<dbReference type="PANTHER" id="PTHR30582:SF2">
    <property type="entry name" value="L,D-TRANSPEPTIDASE YCIB-RELATED"/>
    <property type="match status" value="1"/>
</dbReference>
<keyword evidence="2" id="KW-0808">Transferase</keyword>
<evidence type="ECO:0000256" key="4">
    <source>
        <dbReference type="ARBA" id="ARBA00022984"/>
    </source>
</evidence>
<dbReference type="InterPro" id="IPR038063">
    <property type="entry name" value="Transpep_catalytic_dom"/>
</dbReference>
<evidence type="ECO:0000313" key="10">
    <source>
        <dbReference type="Proteomes" id="UP000177026"/>
    </source>
</evidence>
<dbReference type="InterPro" id="IPR005490">
    <property type="entry name" value="LD_TPept_cat_dom"/>
</dbReference>
<dbReference type="Pfam" id="PF03734">
    <property type="entry name" value="YkuD"/>
    <property type="match status" value="1"/>
</dbReference>
<dbReference type="GO" id="GO:0018104">
    <property type="term" value="P:peptidoglycan-protein cross-linking"/>
    <property type="evidence" value="ECO:0007669"/>
    <property type="project" value="TreeGrafter"/>
</dbReference>
<dbReference type="GO" id="GO:0016740">
    <property type="term" value="F:transferase activity"/>
    <property type="evidence" value="ECO:0007669"/>
    <property type="project" value="UniProtKB-KW"/>
</dbReference>
<protein>
    <recommendedName>
        <fullName evidence="8">L,D-TPase catalytic domain-containing protein</fullName>
    </recommendedName>
</protein>
<dbReference type="GO" id="GO:0071555">
    <property type="term" value="P:cell wall organization"/>
    <property type="evidence" value="ECO:0007669"/>
    <property type="project" value="UniProtKB-UniRule"/>
</dbReference>
<dbReference type="UniPathway" id="UPA00219"/>
<evidence type="ECO:0000259" key="8">
    <source>
        <dbReference type="PROSITE" id="PS52029"/>
    </source>
</evidence>
<evidence type="ECO:0000256" key="3">
    <source>
        <dbReference type="ARBA" id="ARBA00022960"/>
    </source>
</evidence>
<name>A0A1F7GLQ1_9BACT</name>
<sequence>MNKKSSSGKKRFLVIFISAFSIAALVQIIVPKSPVSCGNSRSCSSHPELSVQNKAVGIFNKQTIIPPLISLQDEQQPVLGTSDPAGKKHIFVDLSQQKLYAYEDNILFMETSISSGKWFPTPTGEFDIWVKLRATRMSGGVGDDYYDLPNVPYVLFFYNKDVSQATGFSLHGAYWHNNFGHPMSHGCVNMRITDAEKLYHWANPVTTGPTTYASKENTGTKVTIYGEAPI</sequence>
<organism evidence="9 10">
    <name type="scientific">Candidatus Roizmanbacteria bacterium RIFCSPHIGHO2_01_FULL_39_8</name>
    <dbReference type="NCBI Taxonomy" id="1802033"/>
    <lineage>
        <taxon>Bacteria</taxon>
        <taxon>Candidatus Roizmaniibacteriota</taxon>
    </lineage>
</organism>
<dbReference type="GO" id="GO:0071972">
    <property type="term" value="F:peptidoglycan L,D-transpeptidase activity"/>
    <property type="evidence" value="ECO:0007669"/>
    <property type="project" value="TreeGrafter"/>
</dbReference>
<dbReference type="InterPro" id="IPR050979">
    <property type="entry name" value="LD-transpeptidase"/>
</dbReference>
<evidence type="ECO:0000313" key="9">
    <source>
        <dbReference type="EMBL" id="OGK19422.1"/>
    </source>
</evidence>
<feature type="active site" description="Proton donor/acceptor" evidence="6">
    <location>
        <position position="171"/>
    </location>
</feature>
<evidence type="ECO:0000256" key="7">
    <source>
        <dbReference type="SAM" id="Phobius"/>
    </source>
</evidence>
<evidence type="ECO:0000256" key="5">
    <source>
        <dbReference type="ARBA" id="ARBA00023316"/>
    </source>
</evidence>
<dbReference type="AlphaFoldDB" id="A0A1F7GLQ1"/>
<keyword evidence="3 6" id="KW-0133">Cell shape</keyword>
<keyword evidence="7" id="KW-1133">Transmembrane helix</keyword>
<gene>
    <name evidence="9" type="ORF">A2866_01795</name>
</gene>
<evidence type="ECO:0000256" key="2">
    <source>
        <dbReference type="ARBA" id="ARBA00022679"/>
    </source>
</evidence>
<feature type="domain" description="L,D-TPase catalytic" evidence="8">
    <location>
        <begin position="88"/>
        <end position="225"/>
    </location>
</feature>
<comment type="caution">
    <text evidence="9">The sequence shown here is derived from an EMBL/GenBank/DDBJ whole genome shotgun (WGS) entry which is preliminary data.</text>
</comment>
<dbReference type="PROSITE" id="PS52029">
    <property type="entry name" value="LD_TPASE"/>
    <property type="match status" value="1"/>
</dbReference>
<evidence type="ECO:0000256" key="6">
    <source>
        <dbReference type="PROSITE-ProRule" id="PRU01373"/>
    </source>
</evidence>
<dbReference type="GO" id="GO:0005576">
    <property type="term" value="C:extracellular region"/>
    <property type="evidence" value="ECO:0007669"/>
    <property type="project" value="TreeGrafter"/>
</dbReference>
<dbReference type="Gene3D" id="2.40.440.10">
    <property type="entry name" value="L,D-transpeptidase catalytic domain-like"/>
    <property type="match status" value="1"/>
</dbReference>
<evidence type="ECO:0000256" key="1">
    <source>
        <dbReference type="ARBA" id="ARBA00004752"/>
    </source>
</evidence>
<reference evidence="9 10" key="1">
    <citation type="journal article" date="2016" name="Nat. Commun.">
        <title>Thousands of microbial genomes shed light on interconnected biogeochemical processes in an aquifer system.</title>
        <authorList>
            <person name="Anantharaman K."/>
            <person name="Brown C.T."/>
            <person name="Hug L.A."/>
            <person name="Sharon I."/>
            <person name="Castelle C.J."/>
            <person name="Probst A.J."/>
            <person name="Thomas B.C."/>
            <person name="Singh A."/>
            <person name="Wilkins M.J."/>
            <person name="Karaoz U."/>
            <person name="Brodie E.L."/>
            <person name="Williams K.H."/>
            <person name="Hubbard S.S."/>
            <person name="Banfield J.F."/>
        </authorList>
    </citation>
    <scope>NUCLEOTIDE SEQUENCE [LARGE SCALE GENOMIC DNA]</scope>
</reference>
<proteinExistence type="predicted"/>
<dbReference type="SUPFAM" id="SSF141523">
    <property type="entry name" value="L,D-transpeptidase catalytic domain-like"/>
    <property type="match status" value="1"/>
</dbReference>
<accession>A0A1F7GLQ1</accession>
<dbReference type="PANTHER" id="PTHR30582">
    <property type="entry name" value="L,D-TRANSPEPTIDASE"/>
    <property type="match status" value="1"/>
</dbReference>
<comment type="pathway">
    <text evidence="1 6">Cell wall biogenesis; peptidoglycan biosynthesis.</text>
</comment>
<feature type="transmembrane region" description="Helical" evidence="7">
    <location>
        <begin position="12"/>
        <end position="30"/>
    </location>
</feature>
<keyword evidence="4 6" id="KW-0573">Peptidoglycan synthesis</keyword>
<feature type="active site" description="Nucleophile" evidence="6">
    <location>
        <position position="187"/>
    </location>
</feature>
<keyword evidence="7" id="KW-0472">Membrane</keyword>
<dbReference type="Proteomes" id="UP000177026">
    <property type="component" value="Unassembled WGS sequence"/>
</dbReference>
<keyword evidence="5 6" id="KW-0961">Cell wall biogenesis/degradation</keyword>
<dbReference type="CDD" id="cd16913">
    <property type="entry name" value="YkuD_like"/>
    <property type="match status" value="1"/>
</dbReference>
<dbReference type="GO" id="GO:0008360">
    <property type="term" value="P:regulation of cell shape"/>
    <property type="evidence" value="ECO:0007669"/>
    <property type="project" value="UniProtKB-UniRule"/>
</dbReference>
<dbReference type="EMBL" id="MFZI01000049">
    <property type="protein sequence ID" value="OGK19422.1"/>
    <property type="molecule type" value="Genomic_DNA"/>
</dbReference>